<dbReference type="InterPro" id="IPR009057">
    <property type="entry name" value="Homeodomain-like_sf"/>
</dbReference>
<organism evidence="5 6">
    <name type="scientific">Mesopusillimonas faecipullorum</name>
    <dbReference type="NCBI Taxonomy" id="2755040"/>
    <lineage>
        <taxon>Bacteria</taxon>
        <taxon>Pseudomonadati</taxon>
        <taxon>Pseudomonadota</taxon>
        <taxon>Betaproteobacteria</taxon>
        <taxon>Burkholderiales</taxon>
        <taxon>Alcaligenaceae</taxon>
        <taxon>Mesopusillimonas</taxon>
    </lineage>
</organism>
<sequence length="247" mass="28221">MALMLLTPQQNRELSLNSDRKSVFSAPIGTMEIVPANAELYAQWKETKECLLVALSPHKLSQLAGLEFEREDFEFHPTDCGHVDQQALMLAHLIRKEFQDCNLLNHLYLDSLLTVYSTHLLRNYSTFRDRSSPRPRGGLSPKTRRSVEDYIRTHIGDNLSVSQLAQIAELSPSHFLRAFKQTIGQAPYQYVLAIRLEQAEKLVVSTDMELAEIAKITGFSSHSHMTSLMRRNKLTTPSSLRRIRITR</sequence>
<dbReference type="Proteomes" id="UP000776983">
    <property type="component" value="Unassembled WGS sequence"/>
</dbReference>
<evidence type="ECO:0000259" key="4">
    <source>
        <dbReference type="PROSITE" id="PS01124"/>
    </source>
</evidence>
<name>A0ABS8C9U5_9BURK</name>
<reference evidence="5 6" key="1">
    <citation type="submission" date="2020-07" db="EMBL/GenBank/DDBJ databases">
        <title>Pusillimonas sp. nov., isolated from poultry manure in Taiwan.</title>
        <authorList>
            <person name="Lin S.-Y."/>
            <person name="Tang Y.-S."/>
            <person name="Young C.-C."/>
        </authorList>
    </citation>
    <scope>NUCLEOTIDE SEQUENCE [LARGE SCALE GENOMIC DNA]</scope>
    <source>
        <strain evidence="5 6">CC-YST705</strain>
    </source>
</reference>
<evidence type="ECO:0000256" key="2">
    <source>
        <dbReference type="ARBA" id="ARBA00023125"/>
    </source>
</evidence>
<dbReference type="InterPro" id="IPR050204">
    <property type="entry name" value="AraC_XylS_family_regulators"/>
</dbReference>
<keyword evidence="6" id="KW-1185">Reference proteome</keyword>
<keyword evidence="2" id="KW-0238">DNA-binding</keyword>
<dbReference type="Gene3D" id="1.10.10.60">
    <property type="entry name" value="Homeodomain-like"/>
    <property type="match status" value="1"/>
</dbReference>
<dbReference type="SMART" id="SM00342">
    <property type="entry name" value="HTH_ARAC"/>
    <property type="match status" value="1"/>
</dbReference>
<protein>
    <submittedName>
        <fullName evidence="5">Helix-turn-helix domain-containing protein</fullName>
    </submittedName>
</protein>
<dbReference type="EMBL" id="JACDXW010000001">
    <property type="protein sequence ID" value="MCB5362394.1"/>
    <property type="molecule type" value="Genomic_DNA"/>
</dbReference>
<dbReference type="SUPFAM" id="SSF46689">
    <property type="entry name" value="Homeodomain-like"/>
    <property type="match status" value="2"/>
</dbReference>
<keyword evidence="1" id="KW-0805">Transcription regulation</keyword>
<dbReference type="PANTHER" id="PTHR46796">
    <property type="entry name" value="HTH-TYPE TRANSCRIPTIONAL ACTIVATOR RHAS-RELATED"/>
    <property type="match status" value="1"/>
</dbReference>
<accession>A0ABS8C9U5</accession>
<dbReference type="InterPro" id="IPR018060">
    <property type="entry name" value="HTH_AraC"/>
</dbReference>
<evidence type="ECO:0000256" key="1">
    <source>
        <dbReference type="ARBA" id="ARBA00023015"/>
    </source>
</evidence>
<feature type="domain" description="HTH araC/xylS-type" evidence="4">
    <location>
        <begin position="145"/>
        <end position="243"/>
    </location>
</feature>
<comment type="caution">
    <text evidence="5">The sequence shown here is derived from an EMBL/GenBank/DDBJ whole genome shotgun (WGS) entry which is preliminary data.</text>
</comment>
<proteinExistence type="predicted"/>
<keyword evidence="3" id="KW-0804">Transcription</keyword>
<dbReference type="PANTHER" id="PTHR46796:SF6">
    <property type="entry name" value="ARAC SUBFAMILY"/>
    <property type="match status" value="1"/>
</dbReference>
<evidence type="ECO:0000256" key="3">
    <source>
        <dbReference type="ARBA" id="ARBA00023163"/>
    </source>
</evidence>
<dbReference type="RefSeq" id="WP_226952631.1">
    <property type="nucleotide sequence ID" value="NZ_JACDXW010000001.1"/>
</dbReference>
<evidence type="ECO:0000313" key="5">
    <source>
        <dbReference type="EMBL" id="MCB5362394.1"/>
    </source>
</evidence>
<dbReference type="Pfam" id="PF12833">
    <property type="entry name" value="HTH_18"/>
    <property type="match status" value="1"/>
</dbReference>
<gene>
    <name evidence="5" type="ORF">H0484_01315</name>
</gene>
<evidence type="ECO:0000313" key="6">
    <source>
        <dbReference type="Proteomes" id="UP000776983"/>
    </source>
</evidence>
<dbReference type="PROSITE" id="PS01124">
    <property type="entry name" value="HTH_ARAC_FAMILY_2"/>
    <property type="match status" value="1"/>
</dbReference>